<evidence type="ECO:0000259" key="3">
    <source>
        <dbReference type="PROSITE" id="PS51192"/>
    </source>
</evidence>
<gene>
    <name evidence="5" type="ORF">OB960_22850</name>
</gene>
<dbReference type="PROSITE" id="PS51192">
    <property type="entry name" value="HELICASE_ATP_BIND_1"/>
    <property type="match status" value="1"/>
</dbReference>
<dbReference type="EMBL" id="JAOPKA010000024">
    <property type="protein sequence ID" value="MCU4744219.1"/>
    <property type="molecule type" value="Genomic_DNA"/>
</dbReference>
<accession>A0AAP2Z2U0</accession>
<feature type="region of interest" description="Disordered" evidence="2">
    <location>
        <begin position="71"/>
        <end position="95"/>
    </location>
</feature>
<dbReference type="AlphaFoldDB" id="A0AAP2Z2U0"/>
<dbReference type="InterPro" id="IPR038718">
    <property type="entry name" value="SNF2-like_sf"/>
</dbReference>
<keyword evidence="1" id="KW-0378">Hydrolase</keyword>
<feature type="domain" description="Helicase ATP-binding" evidence="3">
    <location>
        <begin position="594"/>
        <end position="757"/>
    </location>
</feature>
<dbReference type="InterPro" id="IPR049730">
    <property type="entry name" value="SNF2/RAD54-like_C"/>
</dbReference>
<dbReference type="Proteomes" id="UP001321018">
    <property type="component" value="Unassembled WGS sequence"/>
</dbReference>
<dbReference type="GO" id="GO:0140097">
    <property type="term" value="F:catalytic activity, acting on DNA"/>
    <property type="evidence" value="ECO:0007669"/>
    <property type="project" value="UniProtKB-ARBA"/>
</dbReference>
<feature type="region of interest" description="Disordered" evidence="2">
    <location>
        <begin position="24"/>
        <end position="47"/>
    </location>
</feature>
<name>A0AAP2Z2U0_9EURY</name>
<organism evidence="5 6">
    <name type="scientific">Natronoglomus mannanivorans</name>
    <dbReference type="NCBI Taxonomy" id="2979990"/>
    <lineage>
        <taxon>Archaea</taxon>
        <taxon>Methanobacteriati</taxon>
        <taxon>Methanobacteriota</taxon>
        <taxon>Stenosarchaea group</taxon>
        <taxon>Halobacteria</taxon>
        <taxon>Halobacteriales</taxon>
        <taxon>Natrialbaceae</taxon>
        <taxon>Natronoglomus</taxon>
    </lineage>
</organism>
<dbReference type="PANTHER" id="PTHR10799">
    <property type="entry name" value="SNF2/RAD54 HELICASE FAMILY"/>
    <property type="match status" value="1"/>
</dbReference>
<dbReference type="PROSITE" id="PS51194">
    <property type="entry name" value="HELICASE_CTER"/>
    <property type="match status" value="1"/>
</dbReference>
<feature type="compositionally biased region" description="Polar residues" evidence="2">
    <location>
        <begin position="24"/>
        <end position="38"/>
    </location>
</feature>
<dbReference type="InterPro" id="IPR027417">
    <property type="entry name" value="P-loop_NTPase"/>
</dbReference>
<comment type="caution">
    <text evidence="5">The sequence shown here is derived from an EMBL/GenBank/DDBJ whole genome shotgun (WGS) entry which is preliminary data.</text>
</comment>
<reference evidence="5" key="1">
    <citation type="submission" date="2022-09" db="EMBL/GenBank/DDBJ databases">
        <title>Enrichment on poylsaccharides allowed isolation of novel metabolic and taxonomic groups of Haloarchaea.</title>
        <authorList>
            <person name="Sorokin D.Y."/>
            <person name="Elcheninov A.G."/>
            <person name="Khizhniak T.V."/>
            <person name="Kolganova T.V."/>
            <person name="Kublanov I.V."/>
        </authorList>
    </citation>
    <scope>NUCLEOTIDE SEQUENCE</scope>
    <source>
        <strain evidence="5">AArc-xg1-1</strain>
    </source>
</reference>
<keyword evidence="5" id="KW-0347">Helicase</keyword>
<dbReference type="Pfam" id="PF00176">
    <property type="entry name" value="SNF2-rel_dom"/>
    <property type="match status" value="1"/>
</dbReference>
<dbReference type="InterPro" id="IPR022138">
    <property type="entry name" value="DUF3670"/>
</dbReference>
<evidence type="ECO:0000313" key="6">
    <source>
        <dbReference type="Proteomes" id="UP001321018"/>
    </source>
</evidence>
<evidence type="ECO:0000313" key="5">
    <source>
        <dbReference type="EMBL" id="MCU4744219.1"/>
    </source>
</evidence>
<sequence length="1054" mass="118212">MFAFHAIPDERGELYVWAEDSTLRQTRSAGSNAPTDTSGGEKHPFAVDKPTLKDILSNVGSGNTNAELTTLTVHLPTSQRSPQPSPSLRGEDESVSETALTPWLIPAVGIDPKDAPSILSHLSQSSHSNEETGEYWEVLAKAGHTIKFWNAVCSIAETYVESGQIAPHLAKKGGSDTGVWRAFPSTSEDVDRLVELMEAMPPLAQTSVEVGSNPNPARGTRSDSIGRSPREVFTRTLDRLVNALSKERLSAAETDITTDGLDPVQHQWINTLQEKEDSIDSDSKAISELREQLDEWIRPPVTGDKQGVRLCFQLKESEVDTDLLASESEVKPVVPDNWTLELLLQSEDDPSLLVEASALLESDHSTSKALARHLNRPTEILRNELKRASTHYPPLKRDLNRSNPTAIELSNSDAAEFLQEYADVLREAGFGVILPSWWGETPQRLGTRMVVSDTDDEFETTGGGLGIEQLCEFNWEIVLGDDTVSEGELEQLSTLKRSLVYFQGKWVSLQDGDAKSAMDLLHREEERTLEEALQSDTEISDDAPNLPVVEKRLEGTFRKLFEQDYEEWVDEIDTPSGFDGKLRPYQKTGLGWISYLEDHGFGGCLADDMGLGKTIQVLARLVQERSLDPLVGPSLIVCPLSVVYNWKSEANEFTPGLTVHIHHGQNRMSGDNLVSAIEHHDIIITTYGTARSDIKQLRDIQFHRIVLDEAQKIKNTSAGRTQAIRSLSAHLRLALTGTPIENRLSELWSIMEFCNPGLLGSERQFRNAFSQPIEEEGDVEKTEQLRQLIRPFVLRREKTDKSVIDDLPEKSEKKEYCALTKEQATLYKAVVDETFEQIEQSRDIERRGRILKLINNLKSICNHPRQYLNDDQRIDGRSGKLTALDNLVEKIAANDEKGLIFTQYTQMAELLMEHLQVLGYRVFYLHGDTAKEQREEMIGKFENTDGSCLFLLSLHAGGTGINLTPANYVIHFDRWWNPAVEKQATDRAYRIGQENNVQVYKLICSGTIEESIDQIIESKRDLADQVLIDSDEWMTELSDEELRNLVSLSTDSLI</sequence>
<dbReference type="Pfam" id="PF00271">
    <property type="entry name" value="Helicase_C"/>
    <property type="match status" value="1"/>
</dbReference>
<dbReference type="InterPro" id="IPR000330">
    <property type="entry name" value="SNF2_N"/>
</dbReference>
<dbReference type="GO" id="GO:0016787">
    <property type="term" value="F:hydrolase activity"/>
    <property type="evidence" value="ECO:0007669"/>
    <property type="project" value="UniProtKB-KW"/>
</dbReference>
<evidence type="ECO:0000259" key="4">
    <source>
        <dbReference type="PROSITE" id="PS51194"/>
    </source>
</evidence>
<proteinExistence type="predicted"/>
<feature type="domain" description="Helicase C-terminal" evidence="4">
    <location>
        <begin position="883"/>
        <end position="1038"/>
    </location>
</feature>
<dbReference type="Pfam" id="PF12419">
    <property type="entry name" value="DUF3670"/>
    <property type="match status" value="1"/>
</dbReference>
<dbReference type="Gene3D" id="3.40.50.10810">
    <property type="entry name" value="Tandem AAA-ATPase domain"/>
    <property type="match status" value="1"/>
</dbReference>
<evidence type="ECO:0000256" key="2">
    <source>
        <dbReference type="SAM" id="MobiDB-lite"/>
    </source>
</evidence>
<keyword evidence="5" id="KW-0067">ATP-binding</keyword>
<dbReference type="Gene3D" id="3.40.50.300">
    <property type="entry name" value="P-loop containing nucleotide triphosphate hydrolases"/>
    <property type="match status" value="1"/>
</dbReference>
<feature type="compositionally biased region" description="Low complexity" evidence="2">
    <location>
        <begin position="75"/>
        <end position="88"/>
    </location>
</feature>
<keyword evidence="5" id="KW-0547">Nucleotide-binding</keyword>
<dbReference type="GO" id="GO:0005524">
    <property type="term" value="F:ATP binding"/>
    <property type="evidence" value="ECO:0007669"/>
    <property type="project" value="InterPro"/>
</dbReference>
<feature type="compositionally biased region" description="Polar residues" evidence="2">
    <location>
        <begin position="206"/>
        <end position="215"/>
    </location>
</feature>
<dbReference type="SMART" id="SM00490">
    <property type="entry name" value="HELICc"/>
    <property type="match status" value="1"/>
</dbReference>
<dbReference type="FunFam" id="3.40.50.300:FF:000533">
    <property type="entry name" value="Helicase, Snf2 family"/>
    <property type="match status" value="1"/>
</dbReference>
<dbReference type="SMART" id="SM00487">
    <property type="entry name" value="DEXDc"/>
    <property type="match status" value="1"/>
</dbReference>
<dbReference type="CDD" id="cd18793">
    <property type="entry name" value="SF2_C_SNF"/>
    <property type="match status" value="1"/>
</dbReference>
<dbReference type="InterPro" id="IPR001650">
    <property type="entry name" value="Helicase_C-like"/>
</dbReference>
<dbReference type="SUPFAM" id="SSF52540">
    <property type="entry name" value="P-loop containing nucleoside triphosphate hydrolases"/>
    <property type="match status" value="2"/>
</dbReference>
<dbReference type="CDD" id="cd18012">
    <property type="entry name" value="DEXQc_arch_SWI2_SNF2"/>
    <property type="match status" value="1"/>
</dbReference>
<dbReference type="GO" id="GO:0004386">
    <property type="term" value="F:helicase activity"/>
    <property type="evidence" value="ECO:0007669"/>
    <property type="project" value="UniProtKB-KW"/>
</dbReference>
<dbReference type="RefSeq" id="WP_338006027.1">
    <property type="nucleotide sequence ID" value="NZ_JAOPKA010000024.1"/>
</dbReference>
<dbReference type="InterPro" id="IPR014001">
    <property type="entry name" value="Helicase_ATP-bd"/>
</dbReference>
<feature type="region of interest" description="Disordered" evidence="2">
    <location>
        <begin position="206"/>
        <end position="226"/>
    </location>
</feature>
<protein>
    <submittedName>
        <fullName evidence="5">DEAD/DEAH box helicase</fullName>
    </submittedName>
</protein>
<evidence type="ECO:0000256" key="1">
    <source>
        <dbReference type="ARBA" id="ARBA00022801"/>
    </source>
</evidence>